<proteinExistence type="predicted"/>
<evidence type="ECO:0000313" key="2">
    <source>
        <dbReference type="EnsemblMetazoa" id="RPRC008902-PA"/>
    </source>
</evidence>
<accession>T1HXY2</accession>
<reference evidence="2" key="1">
    <citation type="submission" date="2015-05" db="UniProtKB">
        <authorList>
            <consortium name="EnsemblMetazoa"/>
        </authorList>
    </citation>
    <scope>IDENTIFICATION</scope>
</reference>
<dbReference type="AlphaFoldDB" id="T1HXY2"/>
<evidence type="ECO:0000256" key="1">
    <source>
        <dbReference type="SAM" id="MobiDB-lite"/>
    </source>
</evidence>
<name>T1HXY2_RHOPR</name>
<organism evidence="2 3">
    <name type="scientific">Rhodnius prolixus</name>
    <name type="common">Triatomid bug</name>
    <dbReference type="NCBI Taxonomy" id="13249"/>
    <lineage>
        <taxon>Eukaryota</taxon>
        <taxon>Metazoa</taxon>
        <taxon>Ecdysozoa</taxon>
        <taxon>Arthropoda</taxon>
        <taxon>Hexapoda</taxon>
        <taxon>Insecta</taxon>
        <taxon>Pterygota</taxon>
        <taxon>Neoptera</taxon>
        <taxon>Paraneoptera</taxon>
        <taxon>Hemiptera</taxon>
        <taxon>Heteroptera</taxon>
        <taxon>Panheteroptera</taxon>
        <taxon>Cimicomorpha</taxon>
        <taxon>Reduviidae</taxon>
        <taxon>Triatominae</taxon>
        <taxon>Rhodnius</taxon>
    </lineage>
</organism>
<keyword evidence="3" id="KW-1185">Reference proteome</keyword>
<dbReference type="EnsemblMetazoa" id="RPRC008902-RA">
    <property type="protein sequence ID" value="RPRC008902-PA"/>
    <property type="gene ID" value="RPRC008902"/>
</dbReference>
<dbReference type="EMBL" id="ACPB03012835">
    <property type="status" value="NOT_ANNOTATED_CDS"/>
    <property type="molecule type" value="Genomic_DNA"/>
</dbReference>
<feature type="compositionally biased region" description="Basic and acidic residues" evidence="1">
    <location>
        <begin position="20"/>
        <end position="30"/>
    </location>
</feature>
<protein>
    <submittedName>
        <fullName evidence="2">Uncharacterized protein</fullName>
    </submittedName>
</protein>
<dbReference type="Proteomes" id="UP000015103">
    <property type="component" value="Unassembled WGS sequence"/>
</dbReference>
<dbReference type="VEuPathDB" id="VectorBase:RPRC008902"/>
<dbReference type="HOGENOM" id="CLU_2388940_0_0_1"/>
<sequence length="94" mass="10190">MATNVYHVRKFLSGSSVSKKVPEVRPARDLQEDDQPGAMDAESQLPGTKWHGIKIGGIGDRIDVNNVKLGLSSYHGPQSNAGFSRKIDGTYYGS</sequence>
<feature type="region of interest" description="Disordered" evidence="1">
    <location>
        <begin position="18"/>
        <end position="45"/>
    </location>
</feature>
<dbReference type="InParanoid" id="T1HXY2"/>
<evidence type="ECO:0000313" key="3">
    <source>
        <dbReference type="Proteomes" id="UP000015103"/>
    </source>
</evidence>